<sequence>MPIRSASQRIGRTGKRGVESLIDGHPRWVARRQNSDFVIDLKAELANLGLEGQVLRRQLIKL</sequence>
<evidence type="ECO:0000313" key="1">
    <source>
        <dbReference type="EMBL" id="KTW00672.1"/>
    </source>
</evidence>
<name>A0A147IYK2_9SPHN</name>
<accession>A0A147IYK2</accession>
<dbReference type="AlphaFoldDB" id="A0A147IYK2"/>
<dbReference type="Proteomes" id="UP000073923">
    <property type="component" value="Unassembled WGS sequence"/>
</dbReference>
<dbReference type="EMBL" id="LDTF01000009">
    <property type="protein sequence ID" value="KTW00672.1"/>
    <property type="molecule type" value="Genomic_DNA"/>
</dbReference>
<gene>
    <name evidence="1" type="ORF">NS355_03360</name>
</gene>
<proteinExistence type="predicted"/>
<comment type="caution">
    <text evidence="1">The sequence shown here is derived from an EMBL/GenBank/DDBJ whole genome shotgun (WGS) entry which is preliminary data.</text>
</comment>
<dbReference type="OrthoDB" id="1452892at2"/>
<protein>
    <submittedName>
        <fullName evidence="1">Uncharacterized protein</fullName>
    </submittedName>
</protein>
<dbReference type="RefSeq" id="WP_058744386.1">
    <property type="nucleotide sequence ID" value="NZ_LDTF01000009.1"/>
</dbReference>
<organism evidence="1 2">
    <name type="scientific">Sphingomonas yabuuchiae</name>
    <dbReference type="NCBI Taxonomy" id="172044"/>
    <lineage>
        <taxon>Bacteria</taxon>
        <taxon>Pseudomonadati</taxon>
        <taxon>Pseudomonadota</taxon>
        <taxon>Alphaproteobacteria</taxon>
        <taxon>Sphingomonadales</taxon>
        <taxon>Sphingomonadaceae</taxon>
        <taxon>Sphingomonas</taxon>
    </lineage>
</organism>
<reference evidence="1 2" key="1">
    <citation type="journal article" date="2016" name="Front. Microbiol.">
        <title>Genomic Resource of Rice Seed Associated Bacteria.</title>
        <authorList>
            <person name="Midha S."/>
            <person name="Bansal K."/>
            <person name="Sharma S."/>
            <person name="Kumar N."/>
            <person name="Patil P.P."/>
            <person name="Chaudhry V."/>
            <person name="Patil P.B."/>
        </authorList>
    </citation>
    <scope>NUCLEOTIDE SEQUENCE [LARGE SCALE GENOMIC DNA]</scope>
    <source>
        <strain evidence="1 2">NS355</strain>
    </source>
</reference>
<dbReference type="PATRIC" id="fig|172044.3.peg.3346"/>
<evidence type="ECO:0000313" key="2">
    <source>
        <dbReference type="Proteomes" id="UP000073923"/>
    </source>
</evidence>